<dbReference type="Gene3D" id="1.10.10.10">
    <property type="entry name" value="Winged helix-like DNA-binding domain superfamily/Winged helix DNA-binding domain"/>
    <property type="match status" value="1"/>
</dbReference>
<dbReference type="SUPFAM" id="SSF88659">
    <property type="entry name" value="Sigma3 and sigma4 domains of RNA polymerase sigma factors"/>
    <property type="match status" value="1"/>
</dbReference>
<dbReference type="InterPro" id="IPR007627">
    <property type="entry name" value="RNA_pol_sigma70_r2"/>
</dbReference>
<keyword evidence="4" id="KW-0804">Transcription</keyword>
<keyword evidence="8" id="KW-1185">Reference proteome</keyword>
<dbReference type="Pfam" id="PF08281">
    <property type="entry name" value="Sigma70_r4_2"/>
    <property type="match status" value="1"/>
</dbReference>
<keyword evidence="2" id="KW-0805">Transcription regulation</keyword>
<protein>
    <submittedName>
        <fullName evidence="7">Sigma-70 family RNA polymerase sigma factor</fullName>
    </submittedName>
</protein>
<comment type="similarity">
    <text evidence="1">Belongs to the sigma-70 factor family. ECF subfamily.</text>
</comment>
<dbReference type="SUPFAM" id="SSF88946">
    <property type="entry name" value="Sigma2 domain of RNA polymerase sigma factors"/>
    <property type="match status" value="1"/>
</dbReference>
<dbReference type="CDD" id="cd06171">
    <property type="entry name" value="Sigma70_r4"/>
    <property type="match status" value="1"/>
</dbReference>
<comment type="caution">
    <text evidence="7">The sequence shown here is derived from an EMBL/GenBank/DDBJ whole genome shotgun (WGS) entry which is preliminary data.</text>
</comment>
<evidence type="ECO:0000259" key="6">
    <source>
        <dbReference type="Pfam" id="PF08281"/>
    </source>
</evidence>
<dbReference type="PANTHER" id="PTHR43133:SF51">
    <property type="entry name" value="RNA POLYMERASE SIGMA FACTOR"/>
    <property type="match status" value="1"/>
</dbReference>
<accession>A0ABT1Y9F6</accession>
<evidence type="ECO:0000256" key="3">
    <source>
        <dbReference type="ARBA" id="ARBA00023082"/>
    </source>
</evidence>
<reference evidence="7 8" key="1">
    <citation type="submission" date="2022-08" db="EMBL/GenBank/DDBJ databases">
        <title>Paenibacillus endoradicis sp. nov., Paenibacillus radicibacter sp. nov and Paenibacillus pararadicis sp. nov., three cold-adapted plant growth-promoting bacteria isolated from root of Larix gmelinii in Great Khingan.</title>
        <authorList>
            <person name="Xue H."/>
        </authorList>
    </citation>
    <scope>NUCLEOTIDE SEQUENCE [LARGE SCALE GENOMIC DNA]</scope>
    <source>
        <strain evidence="7 8">N5-1-1-5</strain>
    </source>
</reference>
<dbReference type="InterPro" id="IPR036388">
    <property type="entry name" value="WH-like_DNA-bd_sf"/>
</dbReference>
<dbReference type="NCBIfam" id="TIGR02937">
    <property type="entry name" value="sigma70-ECF"/>
    <property type="match status" value="1"/>
</dbReference>
<evidence type="ECO:0000256" key="1">
    <source>
        <dbReference type="ARBA" id="ARBA00010641"/>
    </source>
</evidence>
<dbReference type="PANTHER" id="PTHR43133">
    <property type="entry name" value="RNA POLYMERASE ECF-TYPE SIGMA FACTO"/>
    <property type="match status" value="1"/>
</dbReference>
<dbReference type="RefSeq" id="WP_258211432.1">
    <property type="nucleotide sequence ID" value="NZ_JANQBD010000001.1"/>
</dbReference>
<dbReference type="Pfam" id="PF04542">
    <property type="entry name" value="Sigma70_r2"/>
    <property type="match status" value="1"/>
</dbReference>
<name>A0ABT1Y9F6_9BACL</name>
<feature type="domain" description="RNA polymerase sigma factor 70 region 4 type 2" evidence="6">
    <location>
        <begin position="112"/>
        <end position="159"/>
    </location>
</feature>
<dbReference type="InterPro" id="IPR013324">
    <property type="entry name" value="RNA_pol_sigma_r3/r4-like"/>
</dbReference>
<keyword evidence="3" id="KW-0731">Sigma factor</keyword>
<dbReference type="InterPro" id="IPR013325">
    <property type="entry name" value="RNA_pol_sigma_r2"/>
</dbReference>
<dbReference type="InterPro" id="IPR014284">
    <property type="entry name" value="RNA_pol_sigma-70_dom"/>
</dbReference>
<dbReference type="InterPro" id="IPR013249">
    <property type="entry name" value="RNA_pol_sigma70_r4_t2"/>
</dbReference>
<dbReference type="Proteomes" id="UP001300012">
    <property type="component" value="Unassembled WGS sequence"/>
</dbReference>
<evidence type="ECO:0000256" key="2">
    <source>
        <dbReference type="ARBA" id="ARBA00023015"/>
    </source>
</evidence>
<feature type="domain" description="RNA polymerase sigma-70 region 2" evidence="5">
    <location>
        <begin position="28"/>
        <end position="89"/>
    </location>
</feature>
<evidence type="ECO:0000256" key="4">
    <source>
        <dbReference type="ARBA" id="ARBA00023163"/>
    </source>
</evidence>
<dbReference type="EMBL" id="JANQBD010000001">
    <property type="protein sequence ID" value="MCR8629816.1"/>
    <property type="molecule type" value="Genomic_DNA"/>
</dbReference>
<organism evidence="7 8">
    <name type="scientific">Paenibacillus radicis</name>
    <name type="common">ex Xue et al. 2023</name>
    <dbReference type="NCBI Taxonomy" id="2972489"/>
    <lineage>
        <taxon>Bacteria</taxon>
        <taxon>Bacillati</taxon>
        <taxon>Bacillota</taxon>
        <taxon>Bacilli</taxon>
        <taxon>Bacillales</taxon>
        <taxon>Paenibacillaceae</taxon>
        <taxon>Paenibacillus</taxon>
    </lineage>
</organism>
<proteinExistence type="inferred from homology"/>
<gene>
    <name evidence="7" type="ORF">NV381_01245</name>
</gene>
<sequence>MNELEHDIKLARKGDKDAFSRLIHAMELNLYRVARSIVKREEDCADAIQETILKAYHAIHTLREPAFFKTWLFRILINECNQILRKESRLFPSSEAFVKEASTQDIYENIDLIEAVNRLEEALKLVVTLHYFEDIPLKQISQLLKTPEGTIKSRLHRARIILAECLQGPDERRIGYESC</sequence>
<dbReference type="Gene3D" id="1.10.1740.10">
    <property type="match status" value="1"/>
</dbReference>
<dbReference type="InterPro" id="IPR039425">
    <property type="entry name" value="RNA_pol_sigma-70-like"/>
</dbReference>
<evidence type="ECO:0000259" key="5">
    <source>
        <dbReference type="Pfam" id="PF04542"/>
    </source>
</evidence>
<evidence type="ECO:0000313" key="7">
    <source>
        <dbReference type="EMBL" id="MCR8629816.1"/>
    </source>
</evidence>
<evidence type="ECO:0000313" key="8">
    <source>
        <dbReference type="Proteomes" id="UP001300012"/>
    </source>
</evidence>